<evidence type="ECO:0000313" key="7">
    <source>
        <dbReference type="Proteomes" id="UP001218638"/>
    </source>
</evidence>
<evidence type="ECO:0000256" key="2">
    <source>
        <dbReference type="ARBA" id="ARBA00022741"/>
    </source>
</evidence>
<dbReference type="Pfam" id="PF00437">
    <property type="entry name" value="T2SSE"/>
    <property type="match status" value="1"/>
</dbReference>
<dbReference type="SMART" id="SM00382">
    <property type="entry name" value="AAA"/>
    <property type="match status" value="1"/>
</dbReference>
<dbReference type="CDD" id="cd01129">
    <property type="entry name" value="PulE-GspE-like"/>
    <property type="match status" value="1"/>
</dbReference>
<dbReference type="KEGG" id="slom:PXH66_10095"/>
<dbReference type="Pfam" id="PF05157">
    <property type="entry name" value="MshEN"/>
    <property type="match status" value="1"/>
</dbReference>
<dbReference type="GO" id="GO:0016887">
    <property type="term" value="F:ATP hydrolysis activity"/>
    <property type="evidence" value="ECO:0007669"/>
    <property type="project" value="TreeGrafter"/>
</dbReference>
<accession>A0AAF0CSC2</accession>
<keyword evidence="7" id="KW-1185">Reference proteome</keyword>
<dbReference type="Proteomes" id="UP001218638">
    <property type="component" value="Chromosome"/>
</dbReference>
<evidence type="ECO:0000256" key="3">
    <source>
        <dbReference type="ARBA" id="ARBA00022840"/>
    </source>
</evidence>
<dbReference type="FunFam" id="3.40.50.300:FF:000398">
    <property type="entry name" value="Type IV pilus assembly ATPase PilB"/>
    <property type="match status" value="1"/>
</dbReference>
<name>A0AAF0CSC2_9BACT</name>
<dbReference type="SUPFAM" id="SSF52540">
    <property type="entry name" value="P-loop containing nucleoside triphosphate hydrolases"/>
    <property type="match status" value="1"/>
</dbReference>
<sequence>MTSTDEFVIELVRREELVTAAQLEAAEARLNAVIDAGEEPPSLAAMLVDQGATTEAALCAVMSAELDLPVIELAGVRASGETLTLVSHEQALRYGIMPLEQTADSLRIAVSDPLDLSAVDELGHLHHRAIETVLAAPTAIKNAIARHYGSDPDDADGTVTASTEAAGAPSEGAVTEDDAPIIQRVHAIIAEALRQRASDIHLEPLERRFRVRYRIDGRLLEVESPPKRLQLPLISRVKIMADISIAEKRLPQDGRIQVKVDGRSIDLRVSTVPTAHGESIVMRILDAEGLKPGLGEMGLSDDDAAMLKRLIGLADGMVLVTGPTGSGKTTTLYSCLHDINRPDRKIITVEDPVEYQLSGINQVPVRSEVGLTFAAALRAMLRQAPNVVMVGEIRDRETAEIAINASLTGHLVFSTLHTNDAPGAVTRMIDLGLPAFLVAGSLRAVVAQRLVRRVCESCREPVEPDPAGVAMVQAAGMSVAEGRFCRGGGCPACHGTGYRGRLAIFEFFVVNEAIERLIHQHAGLSSLREHARQIGMRTLREDGLRKAAAGQTTLEEVMAATVGDPIFSTT</sequence>
<dbReference type="PANTHER" id="PTHR30258">
    <property type="entry name" value="TYPE II SECRETION SYSTEM PROTEIN GSPE-RELATED"/>
    <property type="match status" value="1"/>
</dbReference>
<evidence type="ECO:0000256" key="1">
    <source>
        <dbReference type="ARBA" id="ARBA00006611"/>
    </source>
</evidence>
<feature type="region of interest" description="Disordered" evidence="4">
    <location>
        <begin position="151"/>
        <end position="174"/>
    </location>
</feature>
<dbReference type="RefSeq" id="WP_330931464.1">
    <property type="nucleotide sequence ID" value="NZ_CP119075.1"/>
</dbReference>
<dbReference type="Gene3D" id="3.30.300.160">
    <property type="entry name" value="Type II secretion system, protein E, N-terminal domain"/>
    <property type="match status" value="1"/>
</dbReference>
<keyword evidence="2" id="KW-0547">Nucleotide-binding</keyword>
<dbReference type="EMBL" id="CP119075">
    <property type="protein sequence ID" value="WED67202.1"/>
    <property type="molecule type" value="Genomic_DNA"/>
</dbReference>
<dbReference type="InterPro" id="IPR003593">
    <property type="entry name" value="AAA+_ATPase"/>
</dbReference>
<evidence type="ECO:0000313" key="6">
    <source>
        <dbReference type="EMBL" id="WED67202.1"/>
    </source>
</evidence>
<dbReference type="FunFam" id="3.30.450.90:FF:000001">
    <property type="entry name" value="Type II secretion system ATPase GspE"/>
    <property type="match status" value="1"/>
</dbReference>
<organism evidence="6 7">
    <name type="scientific">Synoicihabitans lomoniglobus</name>
    <dbReference type="NCBI Taxonomy" id="2909285"/>
    <lineage>
        <taxon>Bacteria</taxon>
        <taxon>Pseudomonadati</taxon>
        <taxon>Verrucomicrobiota</taxon>
        <taxon>Opitutia</taxon>
        <taxon>Opitutales</taxon>
        <taxon>Opitutaceae</taxon>
        <taxon>Synoicihabitans</taxon>
    </lineage>
</organism>
<dbReference type="InterPro" id="IPR007831">
    <property type="entry name" value="T2SS_GspE_N"/>
</dbReference>
<evidence type="ECO:0000256" key="4">
    <source>
        <dbReference type="SAM" id="MobiDB-lite"/>
    </source>
</evidence>
<dbReference type="GO" id="GO:0005524">
    <property type="term" value="F:ATP binding"/>
    <property type="evidence" value="ECO:0007669"/>
    <property type="project" value="UniProtKB-KW"/>
</dbReference>
<dbReference type="InterPro" id="IPR001482">
    <property type="entry name" value="T2SS/T4SS_dom"/>
</dbReference>
<proteinExistence type="inferred from homology"/>
<dbReference type="PANTHER" id="PTHR30258:SF2">
    <property type="entry name" value="COMG OPERON PROTEIN 1"/>
    <property type="match status" value="1"/>
</dbReference>
<comment type="similarity">
    <text evidence="1">Belongs to the GSP E family.</text>
</comment>
<dbReference type="InterPro" id="IPR037257">
    <property type="entry name" value="T2SS_E_N_sf"/>
</dbReference>
<evidence type="ECO:0000259" key="5">
    <source>
        <dbReference type="SMART" id="SM00382"/>
    </source>
</evidence>
<dbReference type="Gene3D" id="3.40.50.300">
    <property type="entry name" value="P-loop containing nucleotide triphosphate hydrolases"/>
    <property type="match status" value="1"/>
</dbReference>
<dbReference type="InterPro" id="IPR027417">
    <property type="entry name" value="P-loop_NTPase"/>
</dbReference>
<dbReference type="SUPFAM" id="SSF160246">
    <property type="entry name" value="EspE N-terminal domain-like"/>
    <property type="match status" value="1"/>
</dbReference>
<gene>
    <name evidence="6" type="ORF">PXH66_10095</name>
</gene>
<feature type="domain" description="AAA+ ATPase" evidence="5">
    <location>
        <begin position="314"/>
        <end position="435"/>
    </location>
</feature>
<dbReference type="Gene3D" id="3.30.450.90">
    <property type="match status" value="1"/>
</dbReference>
<reference evidence="6" key="1">
    <citation type="submission" date="2023-03" db="EMBL/GenBank/DDBJ databases">
        <title>Lomoglobus Profundus gen. nov., sp. nov., a novel member of the phylum Verrucomicrobia, isolated from deep-marine sediment of South China Sea.</title>
        <authorList>
            <person name="Ahmad T."/>
            <person name="Ishaq S.E."/>
            <person name="Wang F."/>
        </authorList>
    </citation>
    <scope>NUCLEOTIDE SEQUENCE</scope>
    <source>
        <strain evidence="6">LMO-M01</strain>
    </source>
</reference>
<keyword evidence="3" id="KW-0067">ATP-binding</keyword>
<dbReference type="AlphaFoldDB" id="A0AAF0CSC2"/>
<dbReference type="GO" id="GO:0005886">
    <property type="term" value="C:plasma membrane"/>
    <property type="evidence" value="ECO:0007669"/>
    <property type="project" value="TreeGrafter"/>
</dbReference>
<protein>
    <submittedName>
        <fullName evidence="6">ATPase, T2SS/T4P/T4SS family</fullName>
    </submittedName>
</protein>